<evidence type="ECO:0000313" key="2">
    <source>
        <dbReference type="Proteomes" id="UP001595445"/>
    </source>
</evidence>
<dbReference type="RefSeq" id="WP_197643091.1">
    <property type="nucleotide sequence ID" value="NZ_JAEACP010000008.1"/>
</dbReference>
<reference evidence="2" key="1">
    <citation type="journal article" date="2019" name="Int. J. Syst. Evol. Microbiol.">
        <title>The Global Catalogue of Microorganisms (GCM) 10K type strain sequencing project: providing services to taxonomists for standard genome sequencing and annotation.</title>
        <authorList>
            <consortium name="The Broad Institute Genomics Platform"/>
            <consortium name="The Broad Institute Genome Sequencing Center for Infectious Disease"/>
            <person name="Wu L."/>
            <person name="Ma J."/>
        </authorList>
    </citation>
    <scope>NUCLEOTIDE SEQUENCE [LARGE SCALE GENOMIC DNA]</scope>
    <source>
        <strain evidence="2">KCTC 62102</strain>
    </source>
</reference>
<name>A0ABV7DUS4_9RHOB</name>
<accession>A0ABV7DUS4</accession>
<evidence type="ECO:0008006" key="3">
    <source>
        <dbReference type="Google" id="ProtNLM"/>
    </source>
</evidence>
<proteinExistence type="predicted"/>
<keyword evidence="2" id="KW-1185">Reference proteome</keyword>
<dbReference type="EMBL" id="JBHRSM010000013">
    <property type="protein sequence ID" value="MFC3085989.1"/>
    <property type="molecule type" value="Genomic_DNA"/>
</dbReference>
<organism evidence="1 2">
    <name type="scientific">Tabrizicola soli</name>
    <dbReference type="NCBI Taxonomy" id="2185115"/>
    <lineage>
        <taxon>Bacteria</taxon>
        <taxon>Pseudomonadati</taxon>
        <taxon>Pseudomonadota</taxon>
        <taxon>Alphaproteobacteria</taxon>
        <taxon>Rhodobacterales</taxon>
        <taxon>Paracoccaceae</taxon>
        <taxon>Tabrizicola</taxon>
    </lineage>
</organism>
<protein>
    <recommendedName>
        <fullName evidence="3">UrcA family protein</fullName>
    </recommendedName>
</protein>
<dbReference type="Proteomes" id="UP001595445">
    <property type="component" value="Unassembled WGS sequence"/>
</dbReference>
<comment type="caution">
    <text evidence="1">The sequence shown here is derived from an EMBL/GenBank/DDBJ whole genome shotgun (WGS) entry which is preliminary data.</text>
</comment>
<gene>
    <name evidence="1" type="ORF">ACFOD6_07995</name>
</gene>
<sequence length="155" mass="16782">MTPMFRSAAVRIASHGVAERGIQPRRFASALTAGALALALVLGAAIPAKADKKDDLTKALIAALVVGAIAHELKDDDRPGKAHSVKRPRVPAVCAISIDGAQRSVTLFSEHCMRREGFDYRLPRDCANRARIFGRDDRVYSAECLRDAGFRVTGR</sequence>
<evidence type="ECO:0000313" key="1">
    <source>
        <dbReference type="EMBL" id="MFC3085989.1"/>
    </source>
</evidence>